<dbReference type="STRING" id="1129794.C427_1638"/>
<gene>
    <name evidence="1" type="ORF">C427_1638</name>
</gene>
<dbReference type="AlphaFoldDB" id="K7A525"/>
<organism evidence="1 2">
    <name type="scientific">Paraglaciecola psychrophila 170</name>
    <dbReference type="NCBI Taxonomy" id="1129794"/>
    <lineage>
        <taxon>Bacteria</taxon>
        <taxon>Pseudomonadati</taxon>
        <taxon>Pseudomonadota</taxon>
        <taxon>Gammaproteobacteria</taxon>
        <taxon>Alteromonadales</taxon>
        <taxon>Alteromonadaceae</taxon>
        <taxon>Paraglaciecola</taxon>
    </lineage>
</organism>
<dbReference type="Proteomes" id="UP000011864">
    <property type="component" value="Chromosome"/>
</dbReference>
<dbReference type="InterPro" id="IPR029044">
    <property type="entry name" value="Nucleotide-diphossugar_trans"/>
</dbReference>
<keyword evidence="2" id="KW-1185">Reference proteome</keyword>
<reference evidence="1 2" key="1">
    <citation type="journal article" date="2013" name="Genome Announc.">
        <title>Complete Genome Sequence of Glaciecola psychrophila Strain 170T.</title>
        <authorList>
            <person name="Yin J."/>
            <person name="Chen J."/>
            <person name="Liu G."/>
            <person name="Yu Y."/>
            <person name="Song L."/>
            <person name="Wang X."/>
            <person name="Qu X."/>
        </authorList>
    </citation>
    <scope>NUCLEOTIDE SEQUENCE [LARGE SCALE GENOMIC DNA]</scope>
    <source>
        <strain evidence="1 2">170</strain>
    </source>
</reference>
<dbReference type="KEGG" id="gps:C427_1638"/>
<name>K7A525_9ALTE</name>
<dbReference type="EMBL" id="CP003837">
    <property type="protein sequence ID" value="AGH43747.1"/>
    <property type="molecule type" value="Genomic_DNA"/>
</dbReference>
<evidence type="ECO:0000313" key="2">
    <source>
        <dbReference type="Proteomes" id="UP000011864"/>
    </source>
</evidence>
<evidence type="ECO:0000313" key="1">
    <source>
        <dbReference type="EMBL" id="AGH43747.1"/>
    </source>
</evidence>
<dbReference type="HOGENOM" id="CLU_081282_0_0_6"/>
<protein>
    <recommendedName>
        <fullName evidence="3">Glycosyltransferase 2-like domain-containing protein</fullName>
    </recommendedName>
</protein>
<proteinExistence type="predicted"/>
<dbReference type="SUPFAM" id="SSF53448">
    <property type="entry name" value="Nucleotide-diphospho-sugar transferases"/>
    <property type="match status" value="1"/>
</dbReference>
<dbReference type="RefSeq" id="WP_007634909.1">
    <property type="nucleotide sequence ID" value="NC_020514.1"/>
</dbReference>
<evidence type="ECO:0008006" key="3">
    <source>
        <dbReference type="Google" id="ProtNLM"/>
    </source>
</evidence>
<dbReference type="eggNOG" id="COG1216">
    <property type="taxonomic scope" value="Bacteria"/>
</dbReference>
<dbReference type="OrthoDB" id="5829996at2"/>
<dbReference type="PATRIC" id="fig|1129794.4.peg.1622"/>
<accession>K7A525</accession>
<sequence>MEKTQAPPHTKLTILVVLYNIEILESETVKSLILTSLGIQSVKLLIWNNGPDYLKVSDVEPLKKVGFDAEVIETIGNESLAVIYNHFIHRYSSENYLILDHDTVLNDIYLAETLSSKSSELSVPTIRMNGNIEGPYLNKSIIKFPQRLSTSDHIMAIGSGLVIGREIVQEIKASYSSVFDERFYLYGVDSTFFHRVNKLKLGNRVKVISGFEHFLSRLESEPEKLKAFRRKERAYDSGLQFKYYYSFLRSYYLFSRLLLDCIINKVLGRSQSINYLDLMAAFYNGVHYRKDH</sequence>